<dbReference type="InterPro" id="IPR009057">
    <property type="entry name" value="Homeodomain-like_sf"/>
</dbReference>
<dbReference type="PANTHER" id="PTHR43280">
    <property type="entry name" value="ARAC-FAMILY TRANSCRIPTIONAL REGULATOR"/>
    <property type="match status" value="1"/>
</dbReference>
<proteinExistence type="predicted"/>
<dbReference type="Proteomes" id="UP001232245">
    <property type="component" value="Unassembled WGS sequence"/>
</dbReference>
<dbReference type="PANTHER" id="PTHR43280:SF2">
    <property type="entry name" value="HTH-TYPE TRANSCRIPTIONAL REGULATOR EXSA"/>
    <property type="match status" value="1"/>
</dbReference>
<dbReference type="InterPro" id="IPR037923">
    <property type="entry name" value="HTH-like"/>
</dbReference>
<dbReference type="RefSeq" id="WP_095300204.1">
    <property type="nucleotide sequence ID" value="NZ_CADEPK010000130.1"/>
</dbReference>
<evidence type="ECO:0000256" key="1">
    <source>
        <dbReference type="ARBA" id="ARBA00023015"/>
    </source>
</evidence>
<keyword evidence="2" id="KW-0238">DNA-binding</keyword>
<evidence type="ECO:0000313" key="6">
    <source>
        <dbReference type="Proteomes" id="UP001232245"/>
    </source>
</evidence>
<dbReference type="InterPro" id="IPR003313">
    <property type="entry name" value="AraC-bd"/>
</dbReference>
<dbReference type="SUPFAM" id="SSF46689">
    <property type="entry name" value="Homeodomain-like"/>
    <property type="match status" value="2"/>
</dbReference>
<feature type="domain" description="HTH araC/xylS-type" evidence="4">
    <location>
        <begin position="190"/>
        <end position="288"/>
    </location>
</feature>
<evidence type="ECO:0000259" key="4">
    <source>
        <dbReference type="PROSITE" id="PS01124"/>
    </source>
</evidence>
<reference evidence="5 6" key="1">
    <citation type="submission" date="2023-07" db="EMBL/GenBank/DDBJ databases">
        <title>Genomic Encyclopedia of Type Strains, Phase IV (KMG-IV): sequencing the most valuable type-strain genomes for metagenomic binning, comparative biology and taxonomic classification.</title>
        <authorList>
            <person name="Goeker M."/>
        </authorList>
    </citation>
    <scope>NUCLEOTIDE SEQUENCE [LARGE SCALE GENOMIC DNA]</scope>
    <source>
        <strain evidence="5 6">DSM 17723</strain>
    </source>
</reference>
<dbReference type="Pfam" id="PF12833">
    <property type="entry name" value="HTH_18"/>
    <property type="match status" value="1"/>
</dbReference>
<organism evidence="5 6">
    <name type="scientific">Metabacillus niabensis</name>
    <dbReference type="NCBI Taxonomy" id="324854"/>
    <lineage>
        <taxon>Bacteria</taxon>
        <taxon>Bacillati</taxon>
        <taxon>Bacillota</taxon>
        <taxon>Bacilli</taxon>
        <taxon>Bacillales</taxon>
        <taxon>Bacillaceae</taxon>
        <taxon>Metabacillus</taxon>
    </lineage>
</organism>
<protein>
    <submittedName>
        <fullName evidence="5">YesN/AraC family two-component response regulator</fullName>
    </submittedName>
</protein>
<dbReference type="InterPro" id="IPR018062">
    <property type="entry name" value="HTH_AraC-typ_CS"/>
</dbReference>
<dbReference type="Gene3D" id="1.10.10.60">
    <property type="entry name" value="Homeodomain-like"/>
    <property type="match status" value="2"/>
</dbReference>
<dbReference type="Pfam" id="PF02311">
    <property type="entry name" value="AraC_binding"/>
    <property type="match status" value="1"/>
</dbReference>
<keyword evidence="3" id="KW-0804">Transcription</keyword>
<keyword evidence="1" id="KW-0805">Transcription regulation</keyword>
<dbReference type="SUPFAM" id="SSF51215">
    <property type="entry name" value="Regulatory protein AraC"/>
    <property type="match status" value="1"/>
</dbReference>
<evidence type="ECO:0000256" key="3">
    <source>
        <dbReference type="ARBA" id="ARBA00023163"/>
    </source>
</evidence>
<gene>
    <name evidence="5" type="ORF">J2S02_002583</name>
</gene>
<comment type="caution">
    <text evidence="5">The sequence shown here is derived from an EMBL/GenBank/DDBJ whole genome shotgun (WGS) entry which is preliminary data.</text>
</comment>
<dbReference type="InterPro" id="IPR018060">
    <property type="entry name" value="HTH_AraC"/>
</dbReference>
<keyword evidence="6" id="KW-1185">Reference proteome</keyword>
<dbReference type="SMART" id="SM00342">
    <property type="entry name" value="HTH_ARAC"/>
    <property type="match status" value="1"/>
</dbReference>
<evidence type="ECO:0000313" key="5">
    <source>
        <dbReference type="EMBL" id="MDQ0226238.1"/>
    </source>
</evidence>
<dbReference type="EMBL" id="JAUSTZ010000004">
    <property type="protein sequence ID" value="MDQ0226238.1"/>
    <property type="molecule type" value="Genomic_DNA"/>
</dbReference>
<name>A0ABT9Z1W5_9BACI</name>
<dbReference type="PROSITE" id="PS00041">
    <property type="entry name" value="HTH_ARAC_FAMILY_1"/>
    <property type="match status" value="1"/>
</dbReference>
<dbReference type="PROSITE" id="PS01124">
    <property type="entry name" value="HTH_ARAC_FAMILY_2"/>
    <property type="match status" value="1"/>
</dbReference>
<evidence type="ECO:0000256" key="2">
    <source>
        <dbReference type="ARBA" id="ARBA00023125"/>
    </source>
</evidence>
<sequence length="297" mass="34861">MDILKADIHQPLEYISGGLFHSDEPWIHSKRVINSYELIIGIEQTLFIQQDETQYKVNPGDVLLLLPNHLHQGYKISPGNLSFYWFHFHCSGSSELISKNDLVRDITLAWNQPISQRNNTNVYVPVFSTPNSIERIQIQCQQLLHIAKSAYYTNQAVHFQLTSLLIELTEQMSSLMKTQQHKTEADIKLEKMKEWIRINSSKTITVTMLAEKFNYNKDYLSRFFKRKTGINIVEYINLMKISKAKELLSSTSLPIKVITNHVGIEDEKYFMRLFKKYENMTPTEFRNAYYRTHMNNK</sequence>
<accession>A0ABT9Z1W5</accession>